<feature type="region of interest" description="Disordered" evidence="1">
    <location>
        <begin position="75"/>
        <end position="116"/>
    </location>
</feature>
<protein>
    <submittedName>
        <fullName evidence="3">Spy/CpxP family protein refolding chaperone</fullName>
    </submittedName>
</protein>
<reference evidence="3 4" key="1">
    <citation type="submission" date="2024-04" db="EMBL/GenBank/DDBJ databases">
        <title>Novel species of the genus Ideonella isolated from streams.</title>
        <authorList>
            <person name="Lu H."/>
        </authorList>
    </citation>
    <scope>NUCLEOTIDE SEQUENCE [LARGE SCALE GENOMIC DNA]</scope>
    <source>
        <strain evidence="3 4">DXS22W</strain>
    </source>
</reference>
<organism evidence="3 4">
    <name type="scientific">Pseudaquabacterium inlustre</name>
    <dbReference type="NCBI Taxonomy" id="2984192"/>
    <lineage>
        <taxon>Bacteria</taxon>
        <taxon>Pseudomonadati</taxon>
        <taxon>Pseudomonadota</taxon>
        <taxon>Betaproteobacteria</taxon>
        <taxon>Burkholderiales</taxon>
        <taxon>Sphaerotilaceae</taxon>
        <taxon>Pseudaquabacterium</taxon>
    </lineage>
</organism>
<comment type="caution">
    <text evidence="3">The sequence shown here is derived from an EMBL/GenBank/DDBJ whole genome shotgun (WGS) entry which is preliminary data.</text>
</comment>
<evidence type="ECO:0000313" key="3">
    <source>
        <dbReference type="EMBL" id="MEK8053447.1"/>
    </source>
</evidence>
<keyword evidence="4" id="KW-1185">Reference proteome</keyword>
<feature type="signal peptide" evidence="2">
    <location>
        <begin position="1"/>
        <end position="26"/>
    </location>
</feature>
<dbReference type="Proteomes" id="UP001365405">
    <property type="component" value="Unassembled WGS sequence"/>
</dbReference>
<dbReference type="RefSeq" id="WP_341413181.1">
    <property type="nucleotide sequence ID" value="NZ_JBBUTH010000011.1"/>
</dbReference>
<keyword evidence="2" id="KW-0732">Signal</keyword>
<dbReference type="EMBL" id="JBBUTH010000011">
    <property type="protein sequence ID" value="MEK8053447.1"/>
    <property type="molecule type" value="Genomic_DNA"/>
</dbReference>
<sequence>MTKTALRTVALACATLALAAAGQAFAHRGDGGPGRTPPTAAQVGERLTSLKGELKISAAQEGAWKQYEDTVRAQAAAHEKLHAQMAERRQAGTRPDDKERDAMRQQFETERSARQKARDALYATLTPEQKTLADQKLRHGMRAGDGRGMGHGHHGGHHGEHRGMPGHPASAPARPQG</sequence>
<feature type="chain" id="PRO_5047142460" evidence="2">
    <location>
        <begin position="27"/>
        <end position="177"/>
    </location>
</feature>
<name>A0ABU9CSA7_9BURK</name>
<dbReference type="InterPro" id="IPR012899">
    <property type="entry name" value="LTXXQ"/>
</dbReference>
<evidence type="ECO:0000256" key="1">
    <source>
        <dbReference type="SAM" id="MobiDB-lite"/>
    </source>
</evidence>
<dbReference type="Pfam" id="PF07813">
    <property type="entry name" value="LTXXQ"/>
    <property type="match status" value="1"/>
</dbReference>
<evidence type="ECO:0000256" key="2">
    <source>
        <dbReference type="SAM" id="SignalP"/>
    </source>
</evidence>
<evidence type="ECO:0000313" key="4">
    <source>
        <dbReference type="Proteomes" id="UP001365405"/>
    </source>
</evidence>
<accession>A0ABU9CSA7</accession>
<feature type="region of interest" description="Disordered" evidence="1">
    <location>
        <begin position="141"/>
        <end position="177"/>
    </location>
</feature>
<gene>
    <name evidence="3" type="ORF">AACH10_24530</name>
</gene>
<proteinExistence type="predicted"/>